<reference evidence="2 3" key="1">
    <citation type="submission" date="2015-01" db="EMBL/GenBank/DDBJ databases">
        <title>The Genome Sequence of Ochroconis gallopava CBS43764.</title>
        <authorList>
            <consortium name="The Broad Institute Genomics Platform"/>
            <person name="Cuomo C."/>
            <person name="de Hoog S."/>
            <person name="Gorbushina A."/>
            <person name="Stielow B."/>
            <person name="Teixiera M."/>
            <person name="Abouelleil A."/>
            <person name="Chapman S.B."/>
            <person name="Priest M."/>
            <person name="Young S.K."/>
            <person name="Wortman J."/>
            <person name="Nusbaum C."/>
            <person name="Birren B."/>
        </authorList>
    </citation>
    <scope>NUCLEOTIDE SEQUENCE [LARGE SCALE GENOMIC DNA]</scope>
    <source>
        <strain evidence="2 3">CBS 43764</strain>
    </source>
</reference>
<dbReference type="EMBL" id="KN847532">
    <property type="protein sequence ID" value="KIW07644.1"/>
    <property type="molecule type" value="Genomic_DNA"/>
</dbReference>
<dbReference type="GeneID" id="27309560"/>
<feature type="domain" description="F-box" evidence="1">
    <location>
        <begin position="16"/>
        <end position="57"/>
    </location>
</feature>
<organism evidence="2 3">
    <name type="scientific">Verruconis gallopava</name>
    <dbReference type="NCBI Taxonomy" id="253628"/>
    <lineage>
        <taxon>Eukaryota</taxon>
        <taxon>Fungi</taxon>
        <taxon>Dikarya</taxon>
        <taxon>Ascomycota</taxon>
        <taxon>Pezizomycotina</taxon>
        <taxon>Dothideomycetes</taxon>
        <taxon>Pleosporomycetidae</taxon>
        <taxon>Venturiales</taxon>
        <taxon>Sympoventuriaceae</taxon>
        <taxon>Verruconis</taxon>
    </lineage>
</organism>
<dbReference type="InterPro" id="IPR036047">
    <property type="entry name" value="F-box-like_dom_sf"/>
</dbReference>
<dbReference type="VEuPathDB" id="FungiDB:PV09_01587"/>
<dbReference type="RefSeq" id="XP_016217514.1">
    <property type="nucleotide sequence ID" value="XM_016354502.1"/>
</dbReference>
<proteinExistence type="predicted"/>
<dbReference type="AlphaFoldDB" id="A0A0D2B8Q6"/>
<dbReference type="Pfam" id="PF12937">
    <property type="entry name" value="F-box-like"/>
    <property type="match status" value="1"/>
</dbReference>
<keyword evidence="3" id="KW-1185">Reference proteome</keyword>
<gene>
    <name evidence="2" type="ORF">PV09_01587</name>
</gene>
<evidence type="ECO:0000313" key="3">
    <source>
        <dbReference type="Proteomes" id="UP000053259"/>
    </source>
</evidence>
<dbReference type="Proteomes" id="UP000053259">
    <property type="component" value="Unassembled WGS sequence"/>
</dbReference>
<sequence length="204" mass="23429">MTPHASAVMEVLHTAELLEQILSDLSIDRLLIVKRVCRFWNAVISTSPSLQRNLYQRPDLSRDIRDYNPLFEDFFSDIGCADVPMRSQNGSRGPPAHLKISPIQMRKLLTKCPPALRTMSMFQPPCRYWLTLPSASPWDFTVKFMNEADTPVMRAVEKASMIIELEADKRRNLRRNLEHRLRPGVRGANMRHRYQNGRAGAVNA</sequence>
<dbReference type="RefSeq" id="XP_016217513.1">
    <property type="nucleotide sequence ID" value="XM_016354501.1"/>
</dbReference>
<dbReference type="Gene3D" id="1.20.1280.50">
    <property type="match status" value="1"/>
</dbReference>
<dbReference type="SUPFAM" id="SSF81383">
    <property type="entry name" value="F-box domain"/>
    <property type="match status" value="1"/>
</dbReference>
<protein>
    <recommendedName>
        <fullName evidence="1">F-box domain-containing protein</fullName>
    </recommendedName>
</protein>
<dbReference type="HOGENOM" id="CLU_1344159_0_0_1"/>
<dbReference type="CDD" id="cd09917">
    <property type="entry name" value="F-box_SF"/>
    <property type="match status" value="1"/>
</dbReference>
<dbReference type="OrthoDB" id="3800738at2759"/>
<dbReference type="EMBL" id="KN847532">
    <property type="protein sequence ID" value="KIW07645.1"/>
    <property type="molecule type" value="Genomic_DNA"/>
</dbReference>
<evidence type="ECO:0000259" key="1">
    <source>
        <dbReference type="Pfam" id="PF12937"/>
    </source>
</evidence>
<evidence type="ECO:0000313" key="2">
    <source>
        <dbReference type="EMBL" id="KIW07644.1"/>
    </source>
</evidence>
<name>A0A0D2B8Q6_9PEZI</name>
<accession>A0A0D2B8Q6</accession>
<dbReference type="InterPro" id="IPR001810">
    <property type="entry name" value="F-box_dom"/>
</dbReference>